<gene>
    <name evidence="1" type="ORF">DSO57_1035745</name>
</gene>
<dbReference type="Proteomes" id="UP001165960">
    <property type="component" value="Unassembled WGS sequence"/>
</dbReference>
<sequence length="99" mass="10418">MDIPDTYSCVINKLSPAATKQTSAVNMQTTTVTKQKSTTNVQTSAAIKQMITATAQAPTTLASLTCKPSSNQAPMGQPATCQPLPFHASRPVPIHSFGK</sequence>
<evidence type="ECO:0000313" key="2">
    <source>
        <dbReference type="Proteomes" id="UP001165960"/>
    </source>
</evidence>
<protein>
    <submittedName>
        <fullName evidence="1">Uncharacterized protein</fullName>
    </submittedName>
</protein>
<proteinExistence type="predicted"/>
<organism evidence="1 2">
    <name type="scientific">Entomophthora muscae</name>
    <dbReference type="NCBI Taxonomy" id="34485"/>
    <lineage>
        <taxon>Eukaryota</taxon>
        <taxon>Fungi</taxon>
        <taxon>Fungi incertae sedis</taxon>
        <taxon>Zoopagomycota</taxon>
        <taxon>Entomophthoromycotina</taxon>
        <taxon>Entomophthoromycetes</taxon>
        <taxon>Entomophthorales</taxon>
        <taxon>Entomophthoraceae</taxon>
        <taxon>Entomophthora</taxon>
    </lineage>
</organism>
<accession>A0ACC2RE59</accession>
<dbReference type="EMBL" id="QTSX02007424">
    <property type="protein sequence ID" value="KAJ9048365.1"/>
    <property type="molecule type" value="Genomic_DNA"/>
</dbReference>
<comment type="caution">
    <text evidence="1">The sequence shown here is derived from an EMBL/GenBank/DDBJ whole genome shotgun (WGS) entry which is preliminary data.</text>
</comment>
<reference evidence="1" key="1">
    <citation type="submission" date="2022-04" db="EMBL/GenBank/DDBJ databases">
        <title>Genome of the entomopathogenic fungus Entomophthora muscae.</title>
        <authorList>
            <person name="Elya C."/>
            <person name="Lovett B.R."/>
            <person name="Lee E."/>
            <person name="Macias A.M."/>
            <person name="Hajek A.E."/>
            <person name="De Bivort B.L."/>
            <person name="Kasson M.T."/>
            <person name="De Fine Licht H.H."/>
            <person name="Stajich J.E."/>
        </authorList>
    </citation>
    <scope>NUCLEOTIDE SEQUENCE</scope>
    <source>
        <strain evidence="1">Berkeley</strain>
    </source>
</reference>
<evidence type="ECO:0000313" key="1">
    <source>
        <dbReference type="EMBL" id="KAJ9048365.1"/>
    </source>
</evidence>
<keyword evidence="2" id="KW-1185">Reference proteome</keyword>
<name>A0ACC2RE59_9FUNG</name>